<evidence type="ECO:0000256" key="2">
    <source>
        <dbReference type="ARBA" id="ARBA00022963"/>
    </source>
</evidence>
<dbReference type="InterPro" id="IPR002641">
    <property type="entry name" value="PNPLA_dom"/>
</dbReference>
<sequence length="382" mass="40159">MDMMQSAAAPVQEARTSRALVLSGGIAMGAFAAGACAALEEAGGPPPSHLAGSSAGALTAALIAGNPPGRRVERLRAFWESVALDPTPATSALLGPPPAGGAWRRAYNRAAVLQSLLLGRPGLYRPRLALPWSIGQAPALYDLAPLLQRLRSSVDFDRLNSGETRLAIAATDVVSGERVVFDTGRGDRIGPEHVVASCALLPIFAPIEVEGRLLADGGLASNAPLDLVLDEPGEGEVLCFVVELFARAGTRPRTLTDAASRAGDLAFGNQTRRILEGQIREHRLRALVADLVERLPEEVRQDPALAARLRDAAGGGRGATVVMLGYHAGLDEAGLGKAFDFSPATLRDRWRGGEARMREALARLEADAPPRARPGLRLVEVG</sequence>
<organism evidence="6 7">
    <name type="scientific">Roseicella aquatilis</name>
    <dbReference type="NCBI Taxonomy" id="2527868"/>
    <lineage>
        <taxon>Bacteria</taxon>
        <taxon>Pseudomonadati</taxon>
        <taxon>Pseudomonadota</taxon>
        <taxon>Alphaproteobacteria</taxon>
        <taxon>Acetobacterales</taxon>
        <taxon>Roseomonadaceae</taxon>
        <taxon>Roseicella</taxon>
    </lineage>
</organism>
<gene>
    <name evidence="6" type="ORF">EXY23_22515</name>
</gene>
<dbReference type="Proteomes" id="UP000295023">
    <property type="component" value="Unassembled WGS sequence"/>
</dbReference>
<keyword evidence="7" id="KW-1185">Reference proteome</keyword>
<dbReference type="PROSITE" id="PS51635">
    <property type="entry name" value="PNPLA"/>
    <property type="match status" value="1"/>
</dbReference>
<dbReference type="Gene3D" id="3.40.1090.10">
    <property type="entry name" value="Cytosolic phospholipase A2 catalytic domain"/>
    <property type="match status" value="2"/>
</dbReference>
<evidence type="ECO:0000256" key="4">
    <source>
        <dbReference type="PROSITE-ProRule" id="PRU01161"/>
    </source>
</evidence>
<dbReference type="GO" id="GO:0016787">
    <property type="term" value="F:hydrolase activity"/>
    <property type="evidence" value="ECO:0007669"/>
    <property type="project" value="UniProtKB-UniRule"/>
</dbReference>
<evidence type="ECO:0000313" key="7">
    <source>
        <dbReference type="Proteomes" id="UP000295023"/>
    </source>
</evidence>
<dbReference type="Pfam" id="PF12536">
    <property type="entry name" value="DUF3734"/>
    <property type="match status" value="1"/>
</dbReference>
<keyword evidence="1 4" id="KW-0378">Hydrolase</keyword>
<keyword evidence="2 4" id="KW-0442">Lipid degradation</keyword>
<reference evidence="6 7" key="1">
    <citation type="submission" date="2019-03" db="EMBL/GenBank/DDBJ databases">
        <title>Paracraurococcus aquatilis NE82 genome sequence.</title>
        <authorList>
            <person name="Zhao Y."/>
            <person name="Du Z."/>
        </authorList>
    </citation>
    <scope>NUCLEOTIDE SEQUENCE [LARGE SCALE GENOMIC DNA]</scope>
    <source>
        <strain evidence="6 7">NE82</strain>
    </source>
</reference>
<name>A0A4R4D404_9PROT</name>
<feature type="active site" description="Nucleophile" evidence="4">
    <location>
        <position position="54"/>
    </location>
</feature>
<feature type="short sequence motif" description="DGA/G" evidence="4">
    <location>
        <begin position="216"/>
        <end position="218"/>
    </location>
</feature>
<evidence type="ECO:0000313" key="6">
    <source>
        <dbReference type="EMBL" id="TCZ54979.1"/>
    </source>
</evidence>
<dbReference type="GO" id="GO:0016042">
    <property type="term" value="P:lipid catabolic process"/>
    <property type="evidence" value="ECO:0007669"/>
    <property type="project" value="UniProtKB-UniRule"/>
</dbReference>
<evidence type="ECO:0000259" key="5">
    <source>
        <dbReference type="PROSITE" id="PS51635"/>
    </source>
</evidence>
<keyword evidence="3 4" id="KW-0443">Lipid metabolism</keyword>
<dbReference type="PANTHER" id="PTHR14226:SF57">
    <property type="entry name" value="BLR7027 PROTEIN"/>
    <property type="match status" value="1"/>
</dbReference>
<dbReference type="EMBL" id="SKBM01000030">
    <property type="protein sequence ID" value="TCZ54979.1"/>
    <property type="molecule type" value="Genomic_DNA"/>
</dbReference>
<accession>A0A4R4D404</accession>
<dbReference type="InterPro" id="IPR016035">
    <property type="entry name" value="Acyl_Trfase/lysoPLipase"/>
</dbReference>
<dbReference type="SUPFAM" id="SSF52151">
    <property type="entry name" value="FabD/lysophospholipase-like"/>
    <property type="match status" value="1"/>
</dbReference>
<proteinExistence type="predicted"/>
<feature type="short sequence motif" description="GXSXG" evidence="4">
    <location>
        <begin position="52"/>
        <end position="56"/>
    </location>
</feature>
<dbReference type="PANTHER" id="PTHR14226">
    <property type="entry name" value="NEUROPATHY TARGET ESTERASE/SWISS CHEESE D.MELANOGASTER"/>
    <property type="match status" value="1"/>
</dbReference>
<feature type="active site" description="Proton acceptor" evidence="4">
    <location>
        <position position="216"/>
    </location>
</feature>
<comment type="caution">
    <text evidence="4">Lacks conserved residue(s) required for the propagation of feature annotation.</text>
</comment>
<evidence type="ECO:0000256" key="3">
    <source>
        <dbReference type="ARBA" id="ARBA00023098"/>
    </source>
</evidence>
<dbReference type="AlphaFoldDB" id="A0A4R4D404"/>
<evidence type="ECO:0000256" key="1">
    <source>
        <dbReference type="ARBA" id="ARBA00022801"/>
    </source>
</evidence>
<feature type="domain" description="PNPLA" evidence="5">
    <location>
        <begin position="20"/>
        <end position="229"/>
    </location>
</feature>
<comment type="caution">
    <text evidence="6">The sequence shown here is derived from an EMBL/GenBank/DDBJ whole genome shotgun (WGS) entry which is preliminary data.</text>
</comment>
<dbReference type="Pfam" id="PF01734">
    <property type="entry name" value="Patatin"/>
    <property type="match status" value="1"/>
</dbReference>
<dbReference type="InterPro" id="IPR021095">
    <property type="entry name" value="DUF3734"/>
</dbReference>
<protein>
    <submittedName>
        <fullName evidence="6">Patatin-like phospholipase family protein</fullName>
    </submittedName>
</protein>
<dbReference type="InterPro" id="IPR050301">
    <property type="entry name" value="NTE"/>
</dbReference>
<dbReference type="OrthoDB" id="9807112at2"/>